<evidence type="ECO:0000313" key="2">
    <source>
        <dbReference type="EMBL" id="SGZ57064.1"/>
    </source>
</evidence>
<proteinExistence type="predicted"/>
<protein>
    <submittedName>
        <fullName evidence="2">CIC11C00000001125</fullName>
    </submittedName>
</protein>
<evidence type="ECO:0000313" key="3">
    <source>
        <dbReference type="Proteomes" id="UP000182259"/>
    </source>
</evidence>
<reference evidence="2 3" key="1">
    <citation type="submission" date="2016-10" db="EMBL/GenBank/DDBJ databases">
        <authorList>
            <person name="de Groot N.N."/>
        </authorList>
    </citation>
    <scope>NUCLEOTIDE SEQUENCE [LARGE SCALE GENOMIC DNA]</scope>
    <source>
        <strain evidence="2 3">PYCC 4715</strain>
    </source>
</reference>
<accession>A0A1L0DMI0</accession>
<feature type="region of interest" description="Disordered" evidence="1">
    <location>
        <begin position="549"/>
        <end position="621"/>
    </location>
</feature>
<feature type="compositionally biased region" description="Low complexity" evidence="1">
    <location>
        <begin position="160"/>
        <end position="187"/>
    </location>
</feature>
<feature type="compositionally biased region" description="Basic and acidic residues" evidence="1">
    <location>
        <begin position="116"/>
        <end position="129"/>
    </location>
</feature>
<feature type="compositionally biased region" description="Polar residues" evidence="1">
    <location>
        <begin position="549"/>
        <end position="559"/>
    </location>
</feature>
<feature type="region of interest" description="Disordered" evidence="1">
    <location>
        <begin position="394"/>
        <end position="420"/>
    </location>
</feature>
<organism evidence="2 3">
    <name type="scientific">Sungouiella intermedia</name>
    <dbReference type="NCBI Taxonomy" id="45354"/>
    <lineage>
        <taxon>Eukaryota</taxon>
        <taxon>Fungi</taxon>
        <taxon>Dikarya</taxon>
        <taxon>Ascomycota</taxon>
        <taxon>Saccharomycotina</taxon>
        <taxon>Pichiomycetes</taxon>
        <taxon>Metschnikowiaceae</taxon>
        <taxon>Sungouiella</taxon>
    </lineage>
</organism>
<dbReference type="AlphaFoldDB" id="A0A1L0DMI0"/>
<dbReference type="EMBL" id="LT635768">
    <property type="protein sequence ID" value="SGZ57064.1"/>
    <property type="molecule type" value="Genomic_DNA"/>
</dbReference>
<sequence length="837" mass="95556">MSRSMNRRSASYDYQRPLPFEKVPLMQEQGTRIVSDDVMIRSRPLPEHLEVFDLPTDSFDFFNNHEVNPHDPPLHPETLHTLQTTSHQFNDLRIAARNRSALDQTSSQYRGGAGGTHDDPGYHESHERRRISGLELDRHLAIFEGQGEHRSVAHSMLGNQQQYQHQQHLQKQFQHQPLHQQQQQQQQSHYQQQQQLQQQQLQQQSHYQQHQLEQQQQVYSRYHNQNQKQYQNTQSFHQEQLQFAYPRHITHQQDTNKKITPKARISTSEGAQEYHNDDELPELDRLDNHEFVSPRTLLPLNLLILKVSIDQSHLPPKSLSTSLNSNAIGLIIGNYDYSTSLLALGQVRTVDSKNTVNTASSSTFSSNLTSVNEMLPPPTERRHPLQDLVLSLTRPPKYHNRNNSETSTNSVNSSSSTVINSKPNGQQRFLRYAMSTQTVPSLSTHNRWLMGSVLAWLDYHGFNESWKETFRRNEISGNRFLELGNYNSESAVWQLISQSLGSDGHNSVVDRFLLLLKAELDSLPQPSPANLGFDSEHLAKAENRKSSSALWTSSSNVTSGMKPRPYSYIDPSSMKASKETSHSHKFFRKHRRNSSTDSGKDSPLSSTSLQSKGFDYNPSKKPLEQKGLLDLNFSNTAGSRKSGIFSTLRKYGGEKAAGIVKQVNSLATKTNNRKSTASFTSLSKKAESPFKNVSRAELENQLKVYDETTSPKSAKSFNAIAGEETAASSIESKLSSRSASGETKKEAIHPRYYPLPRVVQPNYQKLIMVTRDNCTFVPASLDQLEITNVALLKRSFLKHWISSMWEQLLSTLRISMPILEKQWIMKFYFWLLNRIFS</sequence>
<feature type="compositionally biased region" description="Basic residues" evidence="1">
    <location>
        <begin position="583"/>
        <end position="593"/>
    </location>
</feature>
<dbReference type="Proteomes" id="UP000182259">
    <property type="component" value="Chromosome V"/>
</dbReference>
<name>A0A1L0DMI0_9ASCO</name>
<feature type="region of interest" description="Disordered" evidence="1">
    <location>
        <begin position="100"/>
        <end position="129"/>
    </location>
</feature>
<feature type="region of interest" description="Disordered" evidence="1">
    <location>
        <begin position="159"/>
        <end position="187"/>
    </location>
</feature>
<feature type="compositionally biased region" description="Low complexity" evidence="1">
    <location>
        <begin position="401"/>
        <end position="420"/>
    </location>
</feature>
<evidence type="ECO:0000256" key="1">
    <source>
        <dbReference type="SAM" id="MobiDB-lite"/>
    </source>
</evidence>
<gene>
    <name evidence="2" type="ORF">SAMEA4029009_CIC11G00000001125</name>
</gene>